<evidence type="ECO:0000256" key="5">
    <source>
        <dbReference type="ARBA" id="ARBA00019973"/>
    </source>
</evidence>
<evidence type="ECO:0000313" key="12">
    <source>
        <dbReference type="EMBL" id="CAD6501128.1"/>
    </source>
</evidence>
<feature type="region of interest" description="Disordered" evidence="10">
    <location>
        <begin position="394"/>
        <end position="447"/>
    </location>
</feature>
<evidence type="ECO:0000256" key="3">
    <source>
        <dbReference type="ARBA" id="ARBA00012513"/>
    </source>
</evidence>
<dbReference type="GO" id="GO:0004674">
    <property type="term" value="F:protein serine/threonine kinase activity"/>
    <property type="evidence" value="ECO:0007669"/>
    <property type="project" value="UniProtKB-EC"/>
</dbReference>
<dbReference type="GO" id="GO:0005524">
    <property type="term" value="F:ATP binding"/>
    <property type="evidence" value="ECO:0007669"/>
    <property type="project" value="InterPro"/>
</dbReference>
<evidence type="ECO:0000256" key="7">
    <source>
        <dbReference type="ARBA" id="ARBA00033194"/>
    </source>
</evidence>
<evidence type="ECO:0000256" key="10">
    <source>
        <dbReference type="SAM" id="MobiDB-lite"/>
    </source>
</evidence>
<gene>
    <name evidence="12" type="ORF">BGTH12_LOCUS2486</name>
    <name evidence="13" type="ORF">BGTH12_LOCUS2487</name>
</gene>
<dbReference type="PANTHER" id="PTHR38248:SF2">
    <property type="entry name" value="FUNK1 11"/>
    <property type="match status" value="1"/>
</dbReference>
<evidence type="ECO:0000259" key="11">
    <source>
        <dbReference type="PROSITE" id="PS50011"/>
    </source>
</evidence>
<evidence type="ECO:0000313" key="13">
    <source>
        <dbReference type="EMBL" id="CAD6501129.1"/>
    </source>
</evidence>
<dbReference type="EMBL" id="CAJHIT010000005">
    <property type="protein sequence ID" value="CAD6501129.1"/>
    <property type="molecule type" value="Genomic_DNA"/>
</dbReference>
<comment type="subunit">
    <text evidence="2">Component of the EKC/KEOPS complex composed of at least BUD32, CGI121, GON7, KAE1 and PCC1; the whole complex dimerizes.</text>
</comment>
<reference evidence="13" key="1">
    <citation type="submission" date="2020-10" db="EMBL/GenBank/DDBJ databases">
        <authorList>
            <person name="Muller C M."/>
        </authorList>
    </citation>
    <scope>NUCLEOTIDE SEQUENCE</scope>
    <source>
        <strain evidence="13">THUN-12</strain>
    </source>
</reference>
<organism evidence="13 14">
    <name type="scientific">Blumeria graminis f. sp. triticale</name>
    <dbReference type="NCBI Taxonomy" id="1689686"/>
    <lineage>
        <taxon>Eukaryota</taxon>
        <taxon>Fungi</taxon>
        <taxon>Dikarya</taxon>
        <taxon>Ascomycota</taxon>
        <taxon>Pezizomycotina</taxon>
        <taxon>Leotiomycetes</taxon>
        <taxon>Erysiphales</taxon>
        <taxon>Erysiphaceae</taxon>
        <taxon>Blumeria</taxon>
    </lineage>
</organism>
<dbReference type="PANTHER" id="PTHR38248">
    <property type="entry name" value="FUNK1 6"/>
    <property type="match status" value="1"/>
</dbReference>
<dbReference type="InterPro" id="IPR008266">
    <property type="entry name" value="Tyr_kinase_AS"/>
</dbReference>
<dbReference type="PROSITE" id="PS50011">
    <property type="entry name" value="PROTEIN_KINASE_DOM"/>
    <property type="match status" value="1"/>
</dbReference>
<dbReference type="InterPro" id="IPR040976">
    <property type="entry name" value="Pkinase_fungal"/>
</dbReference>
<comment type="caution">
    <text evidence="13">The sequence shown here is derived from an EMBL/GenBank/DDBJ whole genome shotgun (WGS) entry which is preliminary data.</text>
</comment>
<dbReference type="Pfam" id="PF17667">
    <property type="entry name" value="Pkinase_fungal"/>
    <property type="match status" value="2"/>
</dbReference>
<protein>
    <recommendedName>
        <fullName evidence="5">EKC/KEOPS complex subunit BUD32</fullName>
        <ecNumber evidence="3">2.7.11.1</ecNumber>
    </recommendedName>
    <alternativeName>
        <fullName evidence="6 7">Atypical Serine/threonine protein kinase BUD32</fullName>
    </alternativeName>
    <alternativeName>
        <fullName evidence="4">EKC/KEOPS complex subunit bud32</fullName>
    </alternativeName>
</protein>
<dbReference type="AlphaFoldDB" id="A0A9W4GD16"/>
<comment type="catalytic activity">
    <reaction evidence="8">
        <text>L-threonyl-[protein] + ATP = O-phospho-L-threonyl-[protein] + ADP + H(+)</text>
        <dbReference type="Rhea" id="RHEA:46608"/>
        <dbReference type="Rhea" id="RHEA-COMP:11060"/>
        <dbReference type="Rhea" id="RHEA-COMP:11605"/>
        <dbReference type="ChEBI" id="CHEBI:15378"/>
        <dbReference type="ChEBI" id="CHEBI:30013"/>
        <dbReference type="ChEBI" id="CHEBI:30616"/>
        <dbReference type="ChEBI" id="CHEBI:61977"/>
        <dbReference type="ChEBI" id="CHEBI:456216"/>
        <dbReference type="EC" id="2.7.11.1"/>
    </reaction>
</comment>
<dbReference type="InterPro" id="IPR000719">
    <property type="entry name" value="Prot_kinase_dom"/>
</dbReference>
<feature type="domain" description="Protein kinase" evidence="11">
    <location>
        <begin position="436"/>
        <end position="798"/>
    </location>
</feature>
<accession>A0A9W4GD16</accession>
<evidence type="ECO:0000256" key="9">
    <source>
        <dbReference type="ARBA" id="ARBA00048679"/>
    </source>
</evidence>
<evidence type="ECO:0000256" key="1">
    <source>
        <dbReference type="ARBA" id="ARBA00003747"/>
    </source>
</evidence>
<comment type="function">
    <text evidence="1">Component of the EKC/KEOPS complex that is required for the formation of a threonylcarbamoyl group on adenosine at position 37 (t(6)A37) in tRNAs that read codons beginning with adenine. The complex is probably involved in the transfer of the threonylcarbamoyl moiety of threonylcarbamoyl-AMP (TC-AMP) to the N6 group of A37. BUD32 has ATPase activity in the context of the EKC/KEOPS complex and likely plays a supporting role to the catalytic subunit KAE1. The EKC/KEOPS complex also promotes both telomere uncapping and telomere elongation. The complex is required for efficient recruitment of transcriptional coactivators.</text>
</comment>
<comment type="catalytic activity">
    <reaction evidence="9">
        <text>L-seryl-[protein] + ATP = O-phospho-L-seryl-[protein] + ADP + H(+)</text>
        <dbReference type="Rhea" id="RHEA:17989"/>
        <dbReference type="Rhea" id="RHEA-COMP:9863"/>
        <dbReference type="Rhea" id="RHEA-COMP:11604"/>
        <dbReference type="ChEBI" id="CHEBI:15378"/>
        <dbReference type="ChEBI" id="CHEBI:29999"/>
        <dbReference type="ChEBI" id="CHEBI:30616"/>
        <dbReference type="ChEBI" id="CHEBI:83421"/>
        <dbReference type="ChEBI" id="CHEBI:456216"/>
        <dbReference type="EC" id="2.7.11.1"/>
    </reaction>
</comment>
<feature type="compositionally biased region" description="Low complexity" evidence="10">
    <location>
        <begin position="434"/>
        <end position="446"/>
    </location>
</feature>
<dbReference type="Proteomes" id="UP000683417">
    <property type="component" value="Unassembled WGS sequence"/>
</dbReference>
<evidence type="ECO:0000256" key="2">
    <source>
        <dbReference type="ARBA" id="ARBA00011534"/>
    </source>
</evidence>
<sequence length="798" mass="89592">MESRLIKLSYRIESTPFDLAPFEPLASLILSDATDMEVWKSLLRLLDTLESILAFQEEKEEKEKNIAAESVFRRAATTQGFWKKYFTNKTWEKNCIDLAKEFVKRSGEEDLKFPAHPKEKLVYNWMKAVETKIFDQSSKTCDISTSASSSKTGGDVHHITKSQFSTANAHEFDGGQTIRQVDYFIKRRGLPTSDRHHWRDVLVVGEFTESKTNVFMDKFLQLSVLMRELFFAQPLRRFAHAFHLFDKSLLLWVYDRSGPYCGSYIDIGKSPQTLVYVMAAYMSMSDAELGLDPNIKYEAHQICVTLDVPGTEEEREFKLSPKPVAQQTSLVSRGTSCYHTLEGDCAEDVDGLAKLAGSRDFVKISDLRQGLIFTNKMEKNTLPDDTTMATPLALTDGIMLRESKSTSVAGSRKRKSAGSDSGTETGRSSKRSKSSYGSSYVRSTGTKGKSTVSLNAIIEEDEVSVAVAWVQNKTEGTNDATAASTGEKRKSIDNDEVSGRIKRLNLSTAVGEASTVNNSRIGTVTDQDENTSDAPFIAGEGGVKVETNNVEAYCEVEVKFAEIRDRHSSAVATIPYGRSLHEVESPLELVTVLRDAIKAHWSLMTDAKILHRDISVNNIIMTGSEACKDWKGFVIDLDLAVLLTDGKSQEKRQAMTGTMEFMALEVLSGSCETTGAVVEHSYRHDLESFFYVLLWQCLSCGWDDGEEPNKKYLSKWFTGTAYEIFDFKKTEIERSHFIQQLLPRFSKKFQKVRHLAMAFRQILFLPYGEFFIGSHKDNNALYSASLKIFNDAIHSLIS</sequence>
<name>A0A9W4GD16_BLUGR</name>
<evidence type="ECO:0000256" key="6">
    <source>
        <dbReference type="ARBA" id="ARBA00030980"/>
    </source>
</evidence>
<dbReference type="EMBL" id="CAJHIT010000005">
    <property type="protein sequence ID" value="CAD6501128.1"/>
    <property type="molecule type" value="Genomic_DNA"/>
</dbReference>
<evidence type="ECO:0000256" key="8">
    <source>
        <dbReference type="ARBA" id="ARBA00047899"/>
    </source>
</evidence>
<dbReference type="EC" id="2.7.11.1" evidence="3"/>
<evidence type="ECO:0000313" key="14">
    <source>
        <dbReference type="Proteomes" id="UP000683417"/>
    </source>
</evidence>
<proteinExistence type="predicted"/>
<evidence type="ECO:0000256" key="4">
    <source>
        <dbReference type="ARBA" id="ARBA00013948"/>
    </source>
</evidence>
<dbReference type="PROSITE" id="PS00109">
    <property type="entry name" value="PROTEIN_KINASE_TYR"/>
    <property type="match status" value="1"/>
</dbReference>